<protein>
    <recommendedName>
        <fullName evidence="20">Dynein heavy chain</fullName>
    </recommendedName>
</protein>
<feature type="domain" description="Dynein heavy chain region D6 P-loop" evidence="14">
    <location>
        <begin position="496"/>
        <end position="578"/>
    </location>
</feature>
<dbReference type="Gene3D" id="1.20.1270.280">
    <property type="match status" value="1"/>
</dbReference>
<dbReference type="GO" id="GO:0005874">
    <property type="term" value="C:microtubule"/>
    <property type="evidence" value="ECO:0007669"/>
    <property type="project" value="UniProtKB-KW"/>
</dbReference>
<organism evidence="18 19">
    <name type="scientific">Naegleria lovaniensis</name>
    <name type="common">Amoeba</name>
    <dbReference type="NCBI Taxonomy" id="51637"/>
    <lineage>
        <taxon>Eukaryota</taxon>
        <taxon>Discoba</taxon>
        <taxon>Heterolobosea</taxon>
        <taxon>Tetramitia</taxon>
        <taxon>Eutetramitia</taxon>
        <taxon>Vahlkampfiidae</taxon>
        <taxon>Naegleria</taxon>
    </lineage>
</organism>
<feature type="domain" description="Dynein heavy chain C-terminal" evidence="17">
    <location>
        <begin position="890"/>
        <end position="1222"/>
    </location>
</feature>
<dbReference type="GeneID" id="68105028"/>
<dbReference type="InterPro" id="IPR035706">
    <property type="entry name" value="AAA_9"/>
</dbReference>
<dbReference type="InterPro" id="IPR043160">
    <property type="entry name" value="Dynein_C_barrel"/>
</dbReference>
<dbReference type="RefSeq" id="XP_044554216.1">
    <property type="nucleotide sequence ID" value="XM_044688355.1"/>
</dbReference>
<keyword evidence="8" id="KW-0175">Coiled coil</keyword>
<dbReference type="InterPro" id="IPR042219">
    <property type="entry name" value="AAA_lid_11_sf"/>
</dbReference>
<evidence type="ECO:0000256" key="3">
    <source>
        <dbReference type="ARBA" id="ARBA00022490"/>
    </source>
</evidence>
<feature type="region of interest" description="Disordered" evidence="13">
    <location>
        <begin position="582"/>
        <end position="619"/>
    </location>
</feature>
<dbReference type="GO" id="GO:0030286">
    <property type="term" value="C:dynein complex"/>
    <property type="evidence" value="ECO:0007669"/>
    <property type="project" value="UniProtKB-KW"/>
</dbReference>
<dbReference type="Gene3D" id="1.10.8.720">
    <property type="entry name" value="Region D6 of dynein motor"/>
    <property type="match status" value="1"/>
</dbReference>
<evidence type="ECO:0000256" key="1">
    <source>
        <dbReference type="ARBA" id="ARBA00004138"/>
    </source>
</evidence>
<dbReference type="EMBL" id="PYSW02000005">
    <property type="protein sequence ID" value="KAG2392322.1"/>
    <property type="molecule type" value="Genomic_DNA"/>
</dbReference>
<evidence type="ECO:0008006" key="20">
    <source>
        <dbReference type="Google" id="ProtNLM"/>
    </source>
</evidence>
<dbReference type="Pfam" id="PF12781">
    <property type="entry name" value="AAA_9"/>
    <property type="match status" value="1"/>
</dbReference>
<evidence type="ECO:0000256" key="13">
    <source>
        <dbReference type="SAM" id="MobiDB-lite"/>
    </source>
</evidence>
<sequence length="1225" mass="138734">MMKLLEVALKTGTPMLIEDILEDIDPALNDVIHQSIEIRSGRSLIRLGDKLVDYHPNFKLFLTTKLSNPKYSPEIASSLSIINFSVTTHGLEEQLLAILVRKEKPELEEQKTSTMISVASANKQLEILQNEILQALTSDQSEELLENETLISNLQQSKKTSEEVTGRLEISQENEKKIDHARNQYRDAATRASILYFALYDLSNINVMYQHSLESYIELFKKSIENSPKPKGRSDQQIQQRIEMLNEFHTYEFYKKTCQGLFEKHKLLFIFHLCVKLLQSEGKLNSEEYDFFLKGYVMDSLSHHGVVFMGGSSNSSSNSSTTNSSGSSGSSGSGSNNNNNTTTTVLASSSNSSNSSGNGTTMNHNNNNNNTDTSLYYSSNNNNNPCKHWLPQHAWQAISDLDQRVPFFHGIARSFEEESEDWRVWYLSDHPENEHVPSEWQTKIDDWTKMLIVRCVRPDRLIHMIKSFIVLRMGSDKYIKPPPLDISSVYENDSDPYTPIVFLLASNVNPQEQITKLANEKSIKMNVFSLGRGQEHCVQDAISKAVRNGEWIFLANCHLIVNWLSKLDERLESLLRRDHQQMDDSVGSGNNSNNNSGSTSGNTNNTSNSSGNNTNNTNYGIMTSSRIHVHPNFRLWLSSKPHSQFPISLLHRSTKVVSESPSGLVGNMTRLFKLTSPQQFAQDATMLSIEYRKVFFALTYFHSILIEREKFGNLGWNHHYDFNDSDFEAALKVLKNMCSNSSNGNSSNGNSNTPNKSSFSFEAFRYMIVNVCYGGHVTDEVDRKLLDIYARQCFNELLIDMNDYPLSITDDRYLVPGKNILSKYSIMMNSSGQNKSNANTNTNITALNNLDPTLDHSAYLKYIREGLPQSDSHGAFGQNPNAFITSQIERAKSLLDGLLAMTWNTMHTSLHFAKEQQVIQGIHDILSQLPECIDTSKVINTDQPLVIVLLQECERYNSLLCTVTSHLSRLLVALKGSSIMDKELENTFSYIKKGKVPVEWLSVYPTTKPLSSWIHDLCKRVEFFSKWALSNKEPHIFWLSAFTHPVGFLTAVKQIAARRFNDVDKSIDKLDFEYQFVSKDVHSIHESAKDGVYVYGLWLEGAGWELSSNSLVEQKPHQLRCELPVLQLRAVPQDELKKYSNPNAYFKAPLYYCPVRAGNPRIPHSGLVTFIDLKIKQQSVPLTSPVFINAQLADEKQYDKSNPLGNVLTLSDHFTKRGTALILQD</sequence>
<keyword evidence="10" id="KW-0505">Motor protein</keyword>
<dbReference type="Gene3D" id="6.10.140.1060">
    <property type="match status" value="1"/>
</dbReference>
<keyword evidence="7" id="KW-0243">Dynein</keyword>
<dbReference type="FunFam" id="1.10.8.1220:FF:000001">
    <property type="entry name" value="Dynein axonemal heavy chain 5"/>
    <property type="match status" value="1"/>
</dbReference>
<keyword evidence="19" id="KW-1185">Reference proteome</keyword>
<dbReference type="AlphaFoldDB" id="A0AA88H391"/>
<keyword evidence="3" id="KW-0963">Cytoplasm</keyword>
<dbReference type="GO" id="GO:0045505">
    <property type="term" value="F:dynein intermediate chain binding"/>
    <property type="evidence" value="ECO:0007669"/>
    <property type="project" value="InterPro"/>
</dbReference>
<evidence type="ECO:0000256" key="5">
    <source>
        <dbReference type="ARBA" id="ARBA00022741"/>
    </source>
</evidence>
<keyword evidence="4" id="KW-0493">Microtubule</keyword>
<feature type="domain" description="Dynein heavy chain ATP-binding dynein motor region" evidence="15">
    <location>
        <begin position="2"/>
        <end position="164"/>
    </location>
</feature>
<dbReference type="Proteomes" id="UP000816034">
    <property type="component" value="Unassembled WGS sequence"/>
</dbReference>
<dbReference type="Gene3D" id="3.40.50.300">
    <property type="entry name" value="P-loop containing nucleotide triphosphate hydrolases"/>
    <property type="match status" value="2"/>
</dbReference>
<dbReference type="Pfam" id="PF18198">
    <property type="entry name" value="AAA_lid_11"/>
    <property type="match status" value="1"/>
</dbReference>
<evidence type="ECO:0000256" key="9">
    <source>
        <dbReference type="ARBA" id="ARBA00023069"/>
    </source>
</evidence>
<dbReference type="Gene3D" id="3.10.490.20">
    <property type="match status" value="1"/>
</dbReference>
<name>A0AA88H391_NAELO</name>
<keyword evidence="12" id="KW-0966">Cell projection</keyword>
<evidence type="ECO:0000313" key="19">
    <source>
        <dbReference type="Proteomes" id="UP000816034"/>
    </source>
</evidence>
<evidence type="ECO:0000256" key="4">
    <source>
        <dbReference type="ARBA" id="ARBA00022701"/>
    </source>
</evidence>
<accession>A0AA88H391</accession>
<proteinExistence type="predicted"/>
<evidence type="ECO:0000259" key="16">
    <source>
        <dbReference type="Pfam" id="PF18198"/>
    </source>
</evidence>
<evidence type="ECO:0000259" key="15">
    <source>
        <dbReference type="Pfam" id="PF12781"/>
    </source>
</evidence>
<dbReference type="GO" id="GO:0005929">
    <property type="term" value="C:cilium"/>
    <property type="evidence" value="ECO:0007669"/>
    <property type="project" value="UniProtKB-SubCell"/>
</dbReference>
<dbReference type="GO" id="GO:0008569">
    <property type="term" value="F:minus-end-directed microtubule motor activity"/>
    <property type="evidence" value="ECO:0007669"/>
    <property type="project" value="InterPro"/>
</dbReference>
<keyword evidence="5" id="KW-0547">Nucleotide-binding</keyword>
<dbReference type="GO" id="GO:0007018">
    <property type="term" value="P:microtubule-based movement"/>
    <property type="evidence" value="ECO:0007669"/>
    <property type="project" value="InterPro"/>
</dbReference>
<dbReference type="InterPro" id="IPR027417">
    <property type="entry name" value="P-loop_NTPase"/>
</dbReference>
<keyword evidence="11" id="KW-0206">Cytoskeleton</keyword>
<keyword evidence="9" id="KW-0969">Cilium</keyword>
<feature type="compositionally biased region" description="Low complexity" evidence="13">
    <location>
        <begin position="587"/>
        <end position="618"/>
    </location>
</feature>
<dbReference type="Pfam" id="PF03028">
    <property type="entry name" value="Dynein_heavy"/>
    <property type="match status" value="1"/>
</dbReference>
<keyword evidence="6" id="KW-0067">ATP-binding</keyword>
<comment type="subcellular location">
    <subcellularLocation>
        <location evidence="1">Cell projection</location>
        <location evidence="1">Cilium</location>
    </subcellularLocation>
    <subcellularLocation>
        <location evidence="2">Cytoplasm</location>
        <location evidence="2">Cytoskeleton</location>
    </subcellularLocation>
</comment>
<evidence type="ECO:0000256" key="2">
    <source>
        <dbReference type="ARBA" id="ARBA00004245"/>
    </source>
</evidence>
<reference evidence="18 19" key="1">
    <citation type="journal article" date="2018" name="BMC Genomics">
        <title>The genome of Naegleria lovaniensis, the basis for a comparative approach to unravel pathogenicity factors of the human pathogenic amoeba N. fowleri.</title>
        <authorList>
            <person name="Liechti N."/>
            <person name="Schurch N."/>
            <person name="Bruggmann R."/>
            <person name="Wittwer M."/>
        </authorList>
    </citation>
    <scope>NUCLEOTIDE SEQUENCE [LARGE SCALE GENOMIC DNA]</scope>
    <source>
        <strain evidence="18 19">ATCC 30569</strain>
    </source>
</reference>
<dbReference type="InterPro" id="IPR026983">
    <property type="entry name" value="DHC"/>
</dbReference>
<comment type="caution">
    <text evidence="18">The sequence shown here is derived from an EMBL/GenBank/DDBJ whole genome shotgun (WGS) entry which is preliminary data.</text>
</comment>
<evidence type="ECO:0000313" key="18">
    <source>
        <dbReference type="EMBL" id="KAG2392322.1"/>
    </source>
</evidence>
<evidence type="ECO:0000256" key="12">
    <source>
        <dbReference type="ARBA" id="ARBA00023273"/>
    </source>
</evidence>
<dbReference type="GO" id="GO:0005524">
    <property type="term" value="F:ATP binding"/>
    <property type="evidence" value="ECO:0007669"/>
    <property type="project" value="UniProtKB-KW"/>
</dbReference>
<evidence type="ECO:0000259" key="17">
    <source>
        <dbReference type="Pfam" id="PF18199"/>
    </source>
</evidence>
<evidence type="ECO:0000256" key="10">
    <source>
        <dbReference type="ARBA" id="ARBA00023175"/>
    </source>
</evidence>
<dbReference type="InterPro" id="IPR041658">
    <property type="entry name" value="AAA_lid_11"/>
</dbReference>
<evidence type="ECO:0000256" key="11">
    <source>
        <dbReference type="ARBA" id="ARBA00023212"/>
    </source>
</evidence>
<dbReference type="GO" id="GO:0051959">
    <property type="term" value="F:dynein light intermediate chain binding"/>
    <property type="evidence" value="ECO:0007669"/>
    <property type="project" value="InterPro"/>
</dbReference>
<gene>
    <name evidence="18" type="ORF">C9374_012574</name>
</gene>
<dbReference type="InterPro" id="IPR004273">
    <property type="entry name" value="Dynein_heavy_D6_P-loop"/>
</dbReference>
<dbReference type="Pfam" id="PF18199">
    <property type="entry name" value="Dynein_C"/>
    <property type="match status" value="1"/>
</dbReference>
<evidence type="ECO:0000256" key="7">
    <source>
        <dbReference type="ARBA" id="ARBA00023017"/>
    </source>
</evidence>
<evidence type="ECO:0000259" key="14">
    <source>
        <dbReference type="Pfam" id="PF03028"/>
    </source>
</evidence>
<dbReference type="PANTHER" id="PTHR22878:SF70">
    <property type="entry name" value="DYNEIN HEAVY CHAIN 2, AXONEMAL"/>
    <property type="match status" value="1"/>
</dbReference>
<evidence type="ECO:0000256" key="8">
    <source>
        <dbReference type="ARBA" id="ARBA00023054"/>
    </source>
</evidence>
<dbReference type="PANTHER" id="PTHR22878">
    <property type="entry name" value="DYNEIN HEAVY CHAIN 6, AXONEMAL-LIKE-RELATED"/>
    <property type="match status" value="1"/>
</dbReference>
<evidence type="ECO:0000256" key="6">
    <source>
        <dbReference type="ARBA" id="ARBA00022840"/>
    </source>
</evidence>
<dbReference type="InterPro" id="IPR041228">
    <property type="entry name" value="Dynein_C"/>
</dbReference>
<dbReference type="Gene3D" id="1.10.8.1220">
    <property type="match status" value="1"/>
</dbReference>
<feature type="domain" description="Dynein heavy chain AAA lid" evidence="16">
    <location>
        <begin position="692"/>
        <end position="830"/>
    </location>
</feature>
<feature type="region of interest" description="Disordered" evidence="13">
    <location>
        <begin position="312"/>
        <end position="377"/>
    </location>
</feature>